<accession>A0A4Q7ZJZ8</accession>
<dbReference type="RefSeq" id="WP_130509487.1">
    <property type="nucleotide sequence ID" value="NZ_SHKY01000001.1"/>
</dbReference>
<evidence type="ECO:0000313" key="4">
    <source>
        <dbReference type="Proteomes" id="UP000292564"/>
    </source>
</evidence>
<dbReference type="GO" id="GO:0016301">
    <property type="term" value="F:kinase activity"/>
    <property type="evidence" value="ECO:0007669"/>
    <property type="project" value="UniProtKB-KW"/>
</dbReference>
<gene>
    <name evidence="3" type="ORF">EV385_2360</name>
</gene>
<dbReference type="SUPFAM" id="SSF46785">
    <property type="entry name" value="Winged helix' DNA-binding domain"/>
    <property type="match status" value="1"/>
</dbReference>
<dbReference type="EMBL" id="SHKY01000001">
    <property type="protein sequence ID" value="RZU50585.1"/>
    <property type="molecule type" value="Genomic_DNA"/>
</dbReference>
<evidence type="ECO:0000256" key="1">
    <source>
        <dbReference type="ARBA" id="ARBA00006479"/>
    </source>
</evidence>
<reference evidence="3 4" key="1">
    <citation type="submission" date="2019-02" db="EMBL/GenBank/DDBJ databases">
        <title>Sequencing the genomes of 1000 actinobacteria strains.</title>
        <authorList>
            <person name="Klenk H.-P."/>
        </authorList>
    </citation>
    <scope>NUCLEOTIDE SEQUENCE [LARGE SCALE GENOMIC DNA]</scope>
    <source>
        <strain evidence="3 4">DSM 45162</strain>
    </source>
</reference>
<evidence type="ECO:0000259" key="2">
    <source>
        <dbReference type="Pfam" id="PF01978"/>
    </source>
</evidence>
<dbReference type="Pfam" id="PF00480">
    <property type="entry name" value="ROK"/>
    <property type="match status" value="1"/>
</dbReference>
<dbReference type="SUPFAM" id="SSF53067">
    <property type="entry name" value="Actin-like ATPase domain"/>
    <property type="match status" value="1"/>
</dbReference>
<evidence type="ECO:0000313" key="3">
    <source>
        <dbReference type="EMBL" id="RZU50585.1"/>
    </source>
</evidence>
<keyword evidence="4" id="KW-1185">Reference proteome</keyword>
<dbReference type="InterPro" id="IPR036390">
    <property type="entry name" value="WH_DNA-bd_sf"/>
</dbReference>
<feature type="domain" description="Transcription regulator TrmB N-terminal" evidence="2">
    <location>
        <begin position="15"/>
        <end position="64"/>
    </location>
</feature>
<dbReference type="OrthoDB" id="37575at2"/>
<protein>
    <submittedName>
        <fullName evidence="3">Putative NBD/HSP70 family sugar kinase</fullName>
    </submittedName>
</protein>
<dbReference type="CDD" id="cd23763">
    <property type="entry name" value="ASKHA_ATPase_ROK"/>
    <property type="match status" value="1"/>
</dbReference>
<organism evidence="3 4">
    <name type="scientific">Krasilnikovia cinnamomea</name>
    <dbReference type="NCBI Taxonomy" id="349313"/>
    <lineage>
        <taxon>Bacteria</taxon>
        <taxon>Bacillati</taxon>
        <taxon>Actinomycetota</taxon>
        <taxon>Actinomycetes</taxon>
        <taxon>Micromonosporales</taxon>
        <taxon>Micromonosporaceae</taxon>
        <taxon>Krasilnikovia</taxon>
    </lineage>
</organism>
<dbReference type="Gene3D" id="1.10.10.10">
    <property type="entry name" value="Winged helix-like DNA-binding domain superfamily/Winged helix DNA-binding domain"/>
    <property type="match status" value="1"/>
</dbReference>
<dbReference type="Pfam" id="PF01978">
    <property type="entry name" value="TrmB"/>
    <property type="match status" value="1"/>
</dbReference>
<name>A0A4Q7ZJZ8_9ACTN</name>
<sequence length="393" mass="40511">MSRLAGSSKLLRAMNESAALAHLLEPGTLTRSDLRKLTKLSTPTISEVLRRLTEAGLVTVVGHNSGRPGPNAELYAANPDAAYAAAVSIRDIGPSDAPSVAAALCDLTGTIRSRTELRVDFLRTDPKSAVLDAVATLRRDSGVPAERLRHVQLGVAGSYDSRTQTIRHVDVPGLGRTGLVPEIATALGTHVGVDNDVNLAAIAERRHGVARESDGFALLWLGLEGLGLAIDIAGSLLRGARGGAGEIGYMPLYAPDSTHRKVDLQDLVGGAAVLALGQDCGVPGRTPPEVVRAAAADPEAASEFFPRLADRIAVGLAAVIAVLDPSLVVLAGPVAQAGGRTLLAAVESALHRAAPLESTVAVTTIDDDAVLLGALDAGLTAVRETLIASIRDS</sequence>
<dbReference type="PANTHER" id="PTHR18964:SF149">
    <property type="entry name" value="BIFUNCTIONAL UDP-N-ACETYLGLUCOSAMINE 2-EPIMERASE_N-ACETYLMANNOSAMINE KINASE"/>
    <property type="match status" value="1"/>
</dbReference>
<dbReference type="AlphaFoldDB" id="A0A4Q7ZJZ8"/>
<comment type="similarity">
    <text evidence="1">Belongs to the ROK (NagC/XylR) family.</text>
</comment>
<keyword evidence="3" id="KW-0418">Kinase</keyword>
<dbReference type="PANTHER" id="PTHR18964">
    <property type="entry name" value="ROK (REPRESSOR, ORF, KINASE) FAMILY"/>
    <property type="match status" value="1"/>
</dbReference>
<comment type="caution">
    <text evidence="3">The sequence shown here is derived from an EMBL/GenBank/DDBJ whole genome shotgun (WGS) entry which is preliminary data.</text>
</comment>
<keyword evidence="3" id="KW-0808">Transferase</keyword>
<dbReference type="Proteomes" id="UP000292564">
    <property type="component" value="Unassembled WGS sequence"/>
</dbReference>
<dbReference type="InterPro" id="IPR043129">
    <property type="entry name" value="ATPase_NBD"/>
</dbReference>
<dbReference type="InterPro" id="IPR036388">
    <property type="entry name" value="WH-like_DNA-bd_sf"/>
</dbReference>
<proteinExistence type="inferred from homology"/>
<dbReference type="Gene3D" id="3.30.420.40">
    <property type="match status" value="2"/>
</dbReference>
<dbReference type="InterPro" id="IPR000600">
    <property type="entry name" value="ROK"/>
</dbReference>
<dbReference type="InterPro" id="IPR002831">
    <property type="entry name" value="Tscrpt_reg_TrmB_N"/>
</dbReference>